<dbReference type="SUPFAM" id="SSF56112">
    <property type="entry name" value="Protein kinase-like (PK-like)"/>
    <property type="match status" value="1"/>
</dbReference>
<reference evidence="2 3" key="1">
    <citation type="journal article" date="2019" name="Int. J. Syst. Evol. Microbiol.">
        <title>The Global Catalogue of Microorganisms (GCM) 10K type strain sequencing project: providing services to taxonomists for standard genome sequencing and annotation.</title>
        <authorList>
            <consortium name="The Broad Institute Genomics Platform"/>
            <consortium name="The Broad Institute Genome Sequencing Center for Infectious Disease"/>
            <person name="Wu L."/>
            <person name="Ma J."/>
        </authorList>
    </citation>
    <scope>NUCLEOTIDE SEQUENCE [LARGE SCALE GENOMIC DNA]</scope>
    <source>
        <strain evidence="2 3">JCM 3325</strain>
    </source>
</reference>
<dbReference type="InterPro" id="IPR002575">
    <property type="entry name" value="Aminoglycoside_PTrfase"/>
</dbReference>
<keyword evidence="3" id="KW-1185">Reference proteome</keyword>
<dbReference type="InterPro" id="IPR011009">
    <property type="entry name" value="Kinase-like_dom_sf"/>
</dbReference>
<evidence type="ECO:0000259" key="1">
    <source>
        <dbReference type="Pfam" id="PF01636"/>
    </source>
</evidence>
<feature type="domain" description="Aminoglycoside phosphotransferase" evidence="1">
    <location>
        <begin position="33"/>
        <end position="233"/>
    </location>
</feature>
<dbReference type="Proteomes" id="UP001501231">
    <property type="component" value="Unassembled WGS sequence"/>
</dbReference>
<dbReference type="RefSeq" id="WP_344591792.1">
    <property type="nucleotide sequence ID" value="NZ_BAAARW010000019.1"/>
</dbReference>
<organism evidence="2 3">
    <name type="scientific">Actinomadura vinacea</name>
    <dbReference type="NCBI Taxonomy" id="115336"/>
    <lineage>
        <taxon>Bacteria</taxon>
        <taxon>Bacillati</taxon>
        <taxon>Actinomycetota</taxon>
        <taxon>Actinomycetes</taxon>
        <taxon>Streptosporangiales</taxon>
        <taxon>Thermomonosporaceae</taxon>
        <taxon>Actinomadura</taxon>
    </lineage>
</organism>
<accession>A0ABN3JGK5</accession>
<sequence length="299" mass="33438">MPFSETSLTGPMLHAAREAWGKALDGTAVRLYGGEESAAYRIGDLVVRVGTTWRGQAETEWCHAIAAHAASAMPEAVAPLRTRDGTTCVLAEERVLSLWRYVSGEWPDAELPHMREEAARLLARLHRALSSYTPPPRPVASFLETGLYGRPPHDAPKLADPDLDQWLAGFHCRNRRRHPLHGDFYAGNTLARDGRLVAVLDWDEAVVGAPEVEVASAALEWSDEDGDATRQRREFVDSYHRAGGTAGPMDDVTVTQLIRHRLRREAAYFELARQRGAVHDEDDRDYHERRVEAFFALKP</sequence>
<comment type="caution">
    <text evidence="2">The sequence shown here is derived from an EMBL/GenBank/DDBJ whole genome shotgun (WGS) entry which is preliminary data.</text>
</comment>
<gene>
    <name evidence="2" type="ORF">GCM10010191_48250</name>
</gene>
<evidence type="ECO:0000313" key="2">
    <source>
        <dbReference type="EMBL" id="GAA2429244.1"/>
    </source>
</evidence>
<evidence type="ECO:0000313" key="3">
    <source>
        <dbReference type="Proteomes" id="UP001501231"/>
    </source>
</evidence>
<proteinExistence type="predicted"/>
<dbReference type="Gene3D" id="3.90.1200.10">
    <property type="match status" value="1"/>
</dbReference>
<protein>
    <recommendedName>
        <fullName evidence="1">Aminoglycoside phosphotransferase domain-containing protein</fullName>
    </recommendedName>
</protein>
<dbReference type="Pfam" id="PF01636">
    <property type="entry name" value="APH"/>
    <property type="match status" value="1"/>
</dbReference>
<dbReference type="EMBL" id="BAAARW010000019">
    <property type="protein sequence ID" value="GAA2429244.1"/>
    <property type="molecule type" value="Genomic_DNA"/>
</dbReference>
<name>A0ABN3JGK5_9ACTN</name>